<proteinExistence type="predicted"/>
<evidence type="ECO:0000256" key="1">
    <source>
        <dbReference type="SAM" id="Phobius"/>
    </source>
</evidence>
<keyword evidence="1" id="KW-0812">Transmembrane</keyword>
<gene>
    <name evidence="2" type="ORF">FDG2_0717</name>
</gene>
<evidence type="ECO:0000313" key="3">
    <source>
        <dbReference type="Proteomes" id="UP000199013"/>
    </source>
</evidence>
<evidence type="ECO:0000313" key="2">
    <source>
        <dbReference type="EMBL" id="SBW18557.1"/>
    </source>
</evidence>
<protein>
    <submittedName>
        <fullName evidence="2">Putative membrane protein</fullName>
    </submittedName>
</protein>
<reference evidence="3" key="1">
    <citation type="submission" date="2016-02" db="EMBL/GenBank/DDBJ databases">
        <authorList>
            <person name="Wibberg D."/>
        </authorList>
    </citation>
    <scope>NUCLEOTIDE SEQUENCE [LARGE SCALE GENOMIC DNA]</scope>
</reference>
<dbReference type="EMBL" id="FLUV01000289">
    <property type="protein sequence ID" value="SBW18557.1"/>
    <property type="molecule type" value="Genomic_DNA"/>
</dbReference>
<name>A0A1C3NU47_9ACTN</name>
<keyword evidence="1" id="KW-1133">Transmembrane helix</keyword>
<dbReference type="AlphaFoldDB" id="A0A1C3NU47"/>
<accession>A0A1C3NU47</accession>
<feature type="transmembrane region" description="Helical" evidence="1">
    <location>
        <begin position="6"/>
        <end position="24"/>
    </location>
</feature>
<keyword evidence="1" id="KW-0472">Membrane</keyword>
<dbReference type="Proteomes" id="UP000199013">
    <property type="component" value="Unassembled WGS sequence"/>
</dbReference>
<organism evidence="2 3">
    <name type="scientific">Candidatus Protofrankia californiensis</name>
    <dbReference type="NCBI Taxonomy" id="1839754"/>
    <lineage>
        <taxon>Bacteria</taxon>
        <taxon>Bacillati</taxon>
        <taxon>Actinomycetota</taxon>
        <taxon>Actinomycetes</taxon>
        <taxon>Frankiales</taxon>
        <taxon>Frankiaceae</taxon>
        <taxon>Protofrankia</taxon>
    </lineage>
</organism>
<sequence>MTDLALVVLAAVLAVIVPGGWQMLRRARADRRQIATDLAAIRGVLDVLPAISDVVVGTPGDPIRHRPSTPGVAERLDTLETALLSGPDGGMVERLARVEADLVAHLRTHGGTP</sequence>
<keyword evidence="3" id="KW-1185">Reference proteome</keyword>